<sequence length="67" mass="8005">MYDGILKCFAEINRFSLLHQNFRLPIKFIDRRRETEFYDFVTSLFWQGRDKTKTHGAWGSMPAGSSW</sequence>
<organism evidence="1 2">
    <name type="scientific">Elysia marginata</name>
    <dbReference type="NCBI Taxonomy" id="1093978"/>
    <lineage>
        <taxon>Eukaryota</taxon>
        <taxon>Metazoa</taxon>
        <taxon>Spiralia</taxon>
        <taxon>Lophotrochozoa</taxon>
        <taxon>Mollusca</taxon>
        <taxon>Gastropoda</taxon>
        <taxon>Heterobranchia</taxon>
        <taxon>Euthyneura</taxon>
        <taxon>Panpulmonata</taxon>
        <taxon>Sacoglossa</taxon>
        <taxon>Placobranchoidea</taxon>
        <taxon>Plakobranchidae</taxon>
        <taxon>Elysia</taxon>
    </lineage>
</organism>
<protein>
    <submittedName>
        <fullName evidence="1">Uncharacterized protein</fullName>
    </submittedName>
</protein>
<accession>A0AAV4JYY9</accession>
<gene>
    <name evidence="1" type="ORF">ElyMa_005315900</name>
</gene>
<evidence type="ECO:0000313" key="2">
    <source>
        <dbReference type="Proteomes" id="UP000762676"/>
    </source>
</evidence>
<keyword evidence="2" id="KW-1185">Reference proteome</keyword>
<dbReference type="EMBL" id="BMAT01010577">
    <property type="protein sequence ID" value="GFS27904.1"/>
    <property type="molecule type" value="Genomic_DNA"/>
</dbReference>
<proteinExistence type="predicted"/>
<dbReference type="Proteomes" id="UP000762676">
    <property type="component" value="Unassembled WGS sequence"/>
</dbReference>
<name>A0AAV4JYY9_9GAST</name>
<dbReference type="AlphaFoldDB" id="A0AAV4JYY9"/>
<comment type="caution">
    <text evidence="1">The sequence shown here is derived from an EMBL/GenBank/DDBJ whole genome shotgun (WGS) entry which is preliminary data.</text>
</comment>
<reference evidence="1 2" key="1">
    <citation type="journal article" date="2021" name="Elife">
        <title>Chloroplast acquisition without the gene transfer in kleptoplastic sea slugs, Plakobranchus ocellatus.</title>
        <authorList>
            <person name="Maeda T."/>
            <person name="Takahashi S."/>
            <person name="Yoshida T."/>
            <person name="Shimamura S."/>
            <person name="Takaki Y."/>
            <person name="Nagai Y."/>
            <person name="Toyoda A."/>
            <person name="Suzuki Y."/>
            <person name="Arimoto A."/>
            <person name="Ishii H."/>
            <person name="Satoh N."/>
            <person name="Nishiyama T."/>
            <person name="Hasebe M."/>
            <person name="Maruyama T."/>
            <person name="Minagawa J."/>
            <person name="Obokata J."/>
            <person name="Shigenobu S."/>
        </authorList>
    </citation>
    <scope>NUCLEOTIDE SEQUENCE [LARGE SCALE GENOMIC DNA]</scope>
</reference>
<evidence type="ECO:0000313" key="1">
    <source>
        <dbReference type="EMBL" id="GFS27904.1"/>
    </source>
</evidence>